<keyword evidence="9" id="KW-1185">Reference proteome</keyword>
<evidence type="ECO:0000313" key="8">
    <source>
        <dbReference type="EMBL" id="PFX26849.1"/>
    </source>
</evidence>
<dbReference type="STRING" id="50429.A0A2B4SCM9"/>
<feature type="domain" description="TLC" evidence="7">
    <location>
        <begin position="73"/>
        <end position="264"/>
    </location>
</feature>
<dbReference type="OrthoDB" id="506011at2759"/>
<accession>A0A2B4SCM9</accession>
<dbReference type="GO" id="GO:0016020">
    <property type="term" value="C:membrane"/>
    <property type="evidence" value="ECO:0007669"/>
    <property type="project" value="UniProtKB-SubCell"/>
</dbReference>
<reference evidence="9" key="1">
    <citation type="journal article" date="2017" name="bioRxiv">
        <title>Comparative analysis of the genomes of Stylophora pistillata and Acropora digitifera provides evidence for extensive differences between species of corals.</title>
        <authorList>
            <person name="Voolstra C.R."/>
            <person name="Li Y."/>
            <person name="Liew Y.J."/>
            <person name="Baumgarten S."/>
            <person name="Zoccola D."/>
            <person name="Flot J.-F."/>
            <person name="Tambutte S."/>
            <person name="Allemand D."/>
            <person name="Aranda M."/>
        </authorList>
    </citation>
    <scope>NUCLEOTIDE SEQUENCE [LARGE SCALE GENOMIC DNA]</scope>
</reference>
<dbReference type="Pfam" id="PF03798">
    <property type="entry name" value="TRAM_LAG1_CLN8"/>
    <property type="match status" value="1"/>
</dbReference>
<comment type="caution">
    <text evidence="8">The sequence shown here is derived from an EMBL/GenBank/DDBJ whole genome shotgun (WGS) entry which is preliminary data.</text>
</comment>
<dbReference type="SMART" id="SM00724">
    <property type="entry name" value="TLC"/>
    <property type="match status" value="1"/>
</dbReference>
<feature type="transmembrane region" description="Helical" evidence="6">
    <location>
        <begin position="235"/>
        <end position="259"/>
    </location>
</feature>
<dbReference type="Proteomes" id="UP000225706">
    <property type="component" value="Unassembled WGS sequence"/>
</dbReference>
<feature type="transmembrane region" description="Helical" evidence="6">
    <location>
        <begin position="46"/>
        <end position="70"/>
    </location>
</feature>
<name>A0A2B4SCM9_STYPI</name>
<dbReference type="AlphaFoldDB" id="A0A2B4SCM9"/>
<feature type="transmembrane region" description="Helical" evidence="6">
    <location>
        <begin position="117"/>
        <end position="136"/>
    </location>
</feature>
<dbReference type="PANTHER" id="PTHR31898">
    <property type="entry name" value="TRANSMEMBRANE PROTEIN 136"/>
    <property type="match status" value="1"/>
</dbReference>
<keyword evidence="4 5" id="KW-0472">Membrane</keyword>
<evidence type="ECO:0000256" key="2">
    <source>
        <dbReference type="ARBA" id="ARBA00022692"/>
    </source>
</evidence>
<evidence type="ECO:0000256" key="1">
    <source>
        <dbReference type="ARBA" id="ARBA00004141"/>
    </source>
</evidence>
<dbReference type="InterPro" id="IPR042512">
    <property type="entry name" value="TLCD5"/>
</dbReference>
<keyword evidence="3 6" id="KW-1133">Transmembrane helix</keyword>
<proteinExistence type="predicted"/>
<comment type="subcellular location">
    <subcellularLocation>
        <location evidence="1">Membrane</location>
        <topology evidence="1">Multi-pass membrane protein</topology>
    </subcellularLocation>
</comment>
<sequence length="265" mass="30635">MPDKTDIFLLWRLTFFCGKAVINREIFLPHIAVFGLRLGSNATMGFIPLAIPLMSMFFIWTSLYFYLCIINPHRSHEWNCRLVTVCHGALTSLLSFWSAFITGPWPLVAMGDANTPFHTFIATFTLSYFLFDFLWCSYMGTEGFVMLLHHIISTCGIVFVLFDGYSGPELAATILGTEISNPFLQIRWFMRETGQYQTLLAKLNDVVFMMMFICWRLGPGTLLCYRTLSSKKPKLFVKLGGLGMYLISWVWVFFIIRFAKKRFFK</sequence>
<dbReference type="EMBL" id="LSMT01000117">
    <property type="protein sequence ID" value="PFX26849.1"/>
    <property type="molecule type" value="Genomic_DNA"/>
</dbReference>
<evidence type="ECO:0000256" key="6">
    <source>
        <dbReference type="SAM" id="Phobius"/>
    </source>
</evidence>
<feature type="transmembrane region" description="Helical" evidence="6">
    <location>
        <begin position="206"/>
        <end position="228"/>
    </location>
</feature>
<dbReference type="InterPro" id="IPR006634">
    <property type="entry name" value="TLC-dom"/>
</dbReference>
<feature type="transmembrane region" description="Helical" evidence="6">
    <location>
        <begin position="143"/>
        <end position="162"/>
    </location>
</feature>
<evidence type="ECO:0000256" key="3">
    <source>
        <dbReference type="ARBA" id="ARBA00022989"/>
    </source>
</evidence>
<organism evidence="8 9">
    <name type="scientific">Stylophora pistillata</name>
    <name type="common">Smooth cauliflower coral</name>
    <dbReference type="NCBI Taxonomy" id="50429"/>
    <lineage>
        <taxon>Eukaryota</taxon>
        <taxon>Metazoa</taxon>
        <taxon>Cnidaria</taxon>
        <taxon>Anthozoa</taxon>
        <taxon>Hexacorallia</taxon>
        <taxon>Scleractinia</taxon>
        <taxon>Astrocoeniina</taxon>
        <taxon>Pocilloporidae</taxon>
        <taxon>Stylophora</taxon>
    </lineage>
</organism>
<keyword evidence="2 5" id="KW-0812">Transmembrane</keyword>
<evidence type="ECO:0000259" key="7">
    <source>
        <dbReference type="PROSITE" id="PS50922"/>
    </source>
</evidence>
<evidence type="ECO:0000256" key="5">
    <source>
        <dbReference type="PROSITE-ProRule" id="PRU00205"/>
    </source>
</evidence>
<gene>
    <name evidence="8" type="primary">TMEM136</name>
    <name evidence="8" type="ORF">AWC38_SpisGene8523</name>
</gene>
<dbReference type="PANTHER" id="PTHR31898:SF1">
    <property type="entry name" value="TLC DOMAIN-CONTAINING PROTEIN 5"/>
    <property type="match status" value="1"/>
</dbReference>
<protein>
    <submittedName>
        <fullName evidence="8">Transmembrane protein 136</fullName>
    </submittedName>
</protein>
<evidence type="ECO:0000313" key="9">
    <source>
        <dbReference type="Proteomes" id="UP000225706"/>
    </source>
</evidence>
<dbReference type="PROSITE" id="PS50922">
    <property type="entry name" value="TLC"/>
    <property type="match status" value="1"/>
</dbReference>
<evidence type="ECO:0000256" key="4">
    <source>
        <dbReference type="ARBA" id="ARBA00023136"/>
    </source>
</evidence>
<feature type="transmembrane region" description="Helical" evidence="6">
    <location>
        <begin position="82"/>
        <end position="105"/>
    </location>
</feature>